<evidence type="ECO:0000313" key="5">
    <source>
        <dbReference type="Proteomes" id="UP000295510"/>
    </source>
</evidence>
<keyword evidence="5" id="KW-1185">Reference proteome</keyword>
<dbReference type="EMBL" id="SNYL01000005">
    <property type="protein sequence ID" value="TDQ43712.1"/>
    <property type="molecule type" value="Genomic_DNA"/>
</dbReference>
<comment type="caution">
    <text evidence="4">The sequence shown here is derived from an EMBL/GenBank/DDBJ whole genome shotgun (WGS) entry which is preliminary data.</text>
</comment>
<dbReference type="RefSeq" id="WP_133596493.1">
    <property type="nucleotide sequence ID" value="NZ_SNYL01000005.1"/>
</dbReference>
<dbReference type="AlphaFoldDB" id="A0A4R6UCJ5"/>
<dbReference type="InterPro" id="IPR010982">
    <property type="entry name" value="Lambda_DNA-bd_dom_sf"/>
</dbReference>
<feature type="compositionally biased region" description="Low complexity" evidence="1">
    <location>
        <begin position="213"/>
        <end position="231"/>
    </location>
</feature>
<dbReference type="InterPro" id="IPR025194">
    <property type="entry name" value="RodZ-like_C"/>
</dbReference>
<feature type="domain" description="HTH cro/C1-type" evidence="3">
    <location>
        <begin position="22"/>
        <end position="83"/>
    </location>
</feature>
<name>A0A4R6UCJ5_9BURK</name>
<proteinExistence type="predicted"/>
<dbReference type="GO" id="GO:0003677">
    <property type="term" value="F:DNA binding"/>
    <property type="evidence" value="ECO:0007669"/>
    <property type="project" value="InterPro"/>
</dbReference>
<evidence type="ECO:0000259" key="3">
    <source>
        <dbReference type="SMART" id="SM00530"/>
    </source>
</evidence>
<dbReference type="PANTHER" id="PTHR34475">
    <property type="match status" value="1"/>
</dbReference>
<gene>
    <name evidence="4" type="ORF">DFR43_10562</name>
</gene>
<sequence length="313" mass="32481">MSEPVNERDVSSPQTEASPPLTLRQARERSGLHLAALAAMLKVPVKRLEALEAGRYDELPDMTFARALAQSVCRVLKVDPAPILANLPASSEVRLGDIDRSLNAPMPARHGALPKAAAVATPLVGRRLSWPMAFALLVLVVAVVLWFLLPAAPSAPTARVVSTPVPAAAISEPVTAEGDALGAGAQAGAEPVEPAVPDAGRIEPPAAAPMVPPTASAASTPAASAEPAASPAAEPEGLFRLRARETAWVQITGASGRVLVQRSLQPGEVVAFSSDFPLAVVVGRADEVEATLRGQPFALAPHARNNVARFEVR</sequence>
<keyword evidence="2" id="KW-0812">Transmembrane</keyword>
<protein>
    <submittedName>
        <fullName evidence="4">Cytoskeleton protein RodZ</fullName>
    </submittedName>
</protein>
<keyword evidence="2" id="KW-0472">Membrane</keyword>
<keyword evidence="2" id="KW-1133">Transmembrane helix</keyword>
<dbReference type="Gene3D" id="1.10.260.40">
    <property type="entry name" value="lambda repressor-like DNA-binding domains"/>
    <property type="match status" value="1"/>
</dbReference>
<feature type="transmembrane region" description="Helical" evidence="2">
    <location>
        <begin position="130"/>
        <end position="149"/>
    </location>
</feature>
<feature type="region of interest" description="Disordered" evidence="1">
    <location>
        <begin position="182"/>
        <end position="231"/>
    </location>
</feature>
<organism evidence="4 5">
    <name type="scientific">Tepidicella xavieri</name>
    <dbReference type="NCBI Taxonomy" id="360241"/>
    <lineage>
        <taxon>Bacteria</taxon>
        <taxon>Pseudomonadati</taxon>
        <taxon>Pseudomonadota</taxon>
        <taxon>Betaproteobacteria</taxon>
        <taxon>Burkholderiales</taxon>
        <taxon>Tepidicella</taxon>
    </lineage>
</organism>
<dbReference type="SMART" id="SM00530">
    <property type="entry name" value="HTH_XRE"/>
    <property type="match status" value="1"/>
</dbReference>
<evidence type="ECO:0000313" key="4">
    <source>
        <dbReference type="EMBL" id="TDQ43712.1"/>
    </source>
</evidence>
<dbReference type="Pfam" id="PF13413">
    <property type="entry name" value="HTH_25"/>
    <property type="match status" value="1"/>
</dbReference>
<dbReference type="InterPro" id="IPR001387">
    <property type="entry name" value="Cro/C1-type_HTH"/>
</dbReference>
<reference evidence="4 5" key="1">
    <citation type="submission" date="2019-03" db="EMBL/GenBank/DDBJ databases">
        <title>Genomic Encyclopedia of Type Strains, Phase IV (KMG-IV): sequencing the most valuable type-strain genomes for metagenomic binning, comparative biology and taxonomic classification.</title>
        <authorList>
            <person name="Goeker M."/>
        </authorList>
    </citation>
    <scope>NUCLEOTIDE SEQUENCE [LARGE SCALE GENOMIC DNA]</scope>
    <source>
        <strain evidence="4 5">DSM 19605</strain>
    </source>
</reference>
<dbReference type="SUPFAM" id="SSF47413">
    <property type="entry name" value="lambda repressor-like DNA-binding domains"/>
    <property type="match status" value="1"/>
</dbReference>
<feature type="compositionally biased region" description="Basic and acidic residues" evidence="1">
    <location>
        <begin position="1"/>
        <end position="10"/>
    </location>
</feature>
<dbReference type="PANTHER" id="PTHR34475:SF1">
    <property type="entry name" value="CYTOSKELETON PROTEIN RODZ"/>
    <property type="match status" value="1"/>
</dbReference>
<dbReference type="Proteomes" id="UP000295510">
    <property type="component" value="Unassembled WGS sequence"/>
</dbReference>
<dbReference type="InterPro" id="IPR050400">
    <property type="entry name" value="Bact_Cytoskel_RodZ"/>
</dbReference>
<dbReference type="OrthoDB" id="5293433at2"/>
<accession>A0A4R6UCJ5</accession>
<feature type="region of interest" description="Disordered" evidence="1">
    <location>
        <begin position="1"/>
        <end position="21"/>
    </location>
</feature>
<dbReference type="Pfam" id="PF13464">
    <property type="entry name" value="RodZ_C"/>
    <property type="match status" value="1"/>
</dbReference>
<evidence type="ECO:0000256" key="1">
    <source>
        <dbReference type="SAM" id="MobiDB-lite"/>
    </source>
</evidence>
<evidence type="ECO:0000256" key="2">
    <source>
        <dbReference type="SAM" id="Phobius"/>
    </source>
</evidence>